<dbReference type="Gene3D" id="1.10.287.1490">
    <property type="match status" value="1"/>
</dbReference>
<keyword evidence="7" id="KW-0067">ATP-binding</keyword>
<keyword evidence="11" id="KW-0539">Nucleus</keyword>
<keyword evidence="8 15" id="KW-0175">Coiled coil</keyword>
<accession>A0AAY4BEM4</accession>
<evidence type="ECO:0000256" key="12">
    <source>
        <dbReference type="ARBA" id="ARBA00053909"/>
    </source>
</evidence>
<keyword evidence="9" id="KW-0233">DNA recombination</keyword>
<dbReference type="GO" id="GO:0005634">
    <property type="term" value="C:nucleus"/>
    <property type="evidence" value="ECO:0007669"/>
    <property type="project" value="UniProtKB-SubCell"/>
</dbReference>
<dbReference type="GO" id="GO:0003684">
    <property type="term" value="F:damaged DNA binding"/>
    <property type="evidence" value="ECO:0007669"/>
    <property type="project" value="TreeGrafter"/>
</dbReference>
<dbReference type="GO" id="GO:0035861">
    <property type="term" value="C:site of double-strand break"/>
    <property type="evidence" value="ECO:0007669"/>
    <property type="project" value="TreeGrafter"/>
</dbReference>
<comment type="similarity">
    <text evidence="3">Belongs to the SMC family. SMC6 subfamily.</text>
</comment>
<organism evidence="17 18">
    <name type="scientific">Denticeps clupeoides</name>
    <name type="common">denticle herring</name>
    <dbReference type="NCBI Taxonomy" id="299321"/>
    <lineage>
        <taxon>Eukaryota</taxon>
        <taxon>Metazoa</taxon>
        <taxon>Chordata</taxon>
        <taxon>Craniata</taxon>
        <taxon>Vertebrata</taxon>
        <taxon>Euteleostomi</taxon>
        <taxon>Actinopterygii</taxon>
        <taxon>Neopterygii</taxon>
        <taxon>Teleostei</taxon>
        <taxon>Clupei</taxon>
        <taxon>Clupeiformes</taxon>
        <taxon>Denticipitoidei</taxon>
        <taxon>Denticipitidae</taxon>
        <taxon>Denticeps</taxon>
    </lineage>
</organism>
<evidence type="ECO:0000256" key="3">
    <source>
        <dbReference type="ARBA" id="ARBA00006793"/>
    </source>
</evidence>
<comment type="subunit">
    <text evidence="13">Forms a heterodimer with smc5. Component of the SMC5-SMC6 complex which consists at least of smc5, smc6, nsmce2, nsmce1 and nsmce4a.</text>
</comment>
<proteinExistence type="inferred from homology"/>
<dbReference type="PANTHER" id="PTHR19306">
    <property type="entry name" value="STRUCTURAL MAINTENANCE OF CHROMOSOMES 5,6 SMC5, SMC6"/>
    <property type="match status" value="1"/>
</dbReference>
<feature type="coiled-coil region" evidence="15">
    <location>
        <begin position="301"/>
        <end position="391"/>
    </location>
</feature>
<gene>
    <name evidence="17" type="primary">si:dkey-119f1.1</name>
</gene>
<dbReference type="InterPro" id="IPR003395">
    <property type="entry name" value="RecF/RecN/SMC_N"/>
</dbReference>
<evidence type="ECO:0000256" key="5">
    <source>
        <dbReference type="ARBA" id="ARBA00022741"/>
    </source>
</evidence>
<comment type="subcellular location">
    <subcellularLocation>
        <location evidence="2">Chromosome</location>
    </subcellularLocation>
    <subcellularLocation>
        <location evidence="1">Nucleus</location>
    </subcellularLocation>
</comment>
<evidence type="ECO:0000256" key="6">
    <source>
        <dbReference type="ARBA" id="ARBA00022763"/>
    </source>
</evidence>
<protein>
    <recommendedName>
        <fullName evidence="14">Structural maintenance of chromosomes protein 6</fullName>
    </recommendedName>
</protein>
<dbReference type="Proteomes" id="UP000694580">
    <property type="component" value="Chromosome 14"/>
</dbReference>
<reference evidence="17 18" key="1">
    <citation type="submission" date="2020-06" db="EMBL/GenBank/DDBJ databases">
        <authorList>
            <consortium name="Wellcome Sanger Institute Data Sharing"/>
        </authorList>
    </citation>
    <scope>NUCLEOTIDE SEQUENCE [LARGE SCALE GENOMIC DNA]</scope>
</reference>
<evidence type="ECO:0000256" key="9">
    <source>
        <dbReference type="ARBA" id="ARBA00023172"/>
    </source>
</evidence>
<dbReference type="GO" id="GO:0030915">
    <property type="term" value="C:Smc5-Smc6 complex"/>
    <property type="evidence" value="ECO:0007669"/>
    <property type="project" value="TreeGrafter"/>
</dbReference>
<dbReference type="Gene3D" id="3.40.50.300">
    <property type="entry name" value="P-loop containing nucleotide triphosphate hydrolases"/>
    <property type="match status" value="2"/>
</dbReference>
<comment type="function">
    <text evidence="12">Core component of the SMC5-SMC6 complex, a complex involved in repair of DNA double-strand breaks by homologous recombination. The complex may promote sister chromatid homologous recombination by recruiting the SMC1-SMC3 cohesin complex to double-strand breaks. The complex is required for telomere maintenance via recombination and mediates sumoylation of shelterin complex (telosome) components.</text>
</comment>
<evidence type="ECO:0000256" key="2">
    <source>
        <dbReference type="ARBA" id="ARBA00004286"/>
    </source>
</evidence>
<dbReference type="FunFam" id="3.40.50.300:FF:000959">
    <property type="entry name" value="structural maintenance of chromosomes protein 6"/>
    <property type="match status" value="1"/>
</dbReference>
<feature type="domain" description="RecF/RecN/SMC N-terminal" evidence="16">
    <location>
        <begin position="38"/>
        <end position="1043"/>
    </location>
</feature>
<keyword evidence="6" id="KW-0227">DNA damage</keyword>
<keyword evidence="18" id="KW-1185">Reference proteome</keyword>
<name>A0AAY4BEM4_9TELE</name>
<feature type="coiled-coil region" evidence="15">
    <location>
        <begin position="810"/>
        <end position="872"/>
    </location>
</feature>
<keyword evidence="4" id="KW-0158">Chromosome</keyword>
<dbReference type="InterPro" id="IPR027417">
    <property type="entry name" value="P-loop_NTPase"/>
</dbReference>
<evidence type="ECO:0000256" key="14">
    <source>
        <dbReference type="ARBA" id="ARBA00069480"/>
    </source>
</evidence>
<evidence type="ECO:0000256" key="1">
    <source>
        <dbReference type="ARBA" id="ARBA00004123"/>
    </source>
</evidence>
<dbReference type="PANTHER" id="PTHR19306:SF7">
    <property type="entry name" value="SI:DKEY-119F1.1"/>
    <property type="match status" value="1"/>
</dbReference>
<feature type="coiled-coil region" evidence="15">
    <location>
        <begin position="726"/>
        <end position="781"/>
    </location>
</feature>
<dbReference type="Pfam" id="PF02463">
    <property type="entry name" value="SMC_N"/>
    <property type="match status" value="1"/>
</dbReference>
<dbReference type="GO" id="GO:0000724">
    <property type="term" value="P:double-strand break repair via homologous recombination"/>
    <property type="evidence" value="ECO:0007669"/>
    <property type="project" value="TreeGrafter"/>
</dbReference>
<dbReference type="FunFam" id="3.40.50.300:FF:003232">
    <property type="entry name" value="Structural maintenance of chromosomes 6, gene 1"/>
    <property type="match status" value="1"/>
</dbReference>
<keyword evidence="5" id="KW-0547">Nucleotide-binding</keyword>
<evidence type="ECO:0000256" key="7">
    <source>
        <dbReference type="ARBA" id="ARBA00022840"/>
    </source>
</evidence>
<evidence type="ECO:0000313" key="18">
    <source>
        <dbReference type="Proteomes" id="UP000694580"/>
    </source>
</evidence>
<sequence>HVFHRALTGYKGINKPSMSAQPGENQDRYPVSGEVGIIEKISLKNFMCHALLGPFAFGDNVNFVVGNNGSGKSAVLTALIVALGGKAQATNRGSSLKGFVKEGESSADVSIALRNRGEDAFKPEVYGQTITVDVRISSEGLRTYKLKSRNGQIVSTKKEELVAILDHFNIQVDNPVSILTQEMSKHFLHSKSEEDKYKFFMKATQLEQMKEDYKHIMKTRTYTKTAVEGHEESLDELKRKYQEKEERYKSLSSIDTMNKKLEDLQHHMAWALVTELENEMKPVKDNIENDEKFTVKFDQKIEEWKAKVEEIELRYKQNQERLDQVSVQVDQLQPQCAQIKSQVQERRNDVKKAEAFVHRLKTNLRDLEKDKEQLTKRIDELKFSISQATAADSQKRMEKLRQLQGQLDAKTFTDSTLGQQIDQFQTAVATSKDELDKMRREEQDIQHSVSSKERNLRAMENSRNSHIRRFGENMPALLAAVDDAHHRRQFRRKPLGPLGFCICLKDPELAVAVESCLKSLMLAFCCDNHRDEALLQSLMSRYFKDKRPQIIVSEFTDKRYNVEERAVHHPEFPTVLQVLEIDDPVVSNCLIDMRGIETILLIKGKKEARRVMQSGHPPQNCREAFTKEGDQVYANRYYSSDVQRALYLSGDLEEEIRHLRVALENQQAHMHRYKQHIQEVEADIRNNSALLKTAYDNRKNVKDCCRRLLLEISELQNVEEPQSEDLRPLEDDLNEISEKLQDSKKDFEKANQDMAQQKRALEEAEKAYRQKMEIITNIAEEAEPIKEELSKNDQELEKCKHHRKHFEDKRKVHLSKIQELKHSLQQKEKEVKSAIVKATQICPERLEVKRTAKSLDSEISRLKGKISAHQEQQGDRDVIIREYQEAAQNYSTISRQVKCLKRFNELLYDIMCKRHAAYSVLRRYLSVRCKYYFNATLSQRGYKGRMTFDHGREALSISVQPGEKEEAVLNDMRSLSGGERSFSTVCFVLSLWAISDAPFRCLDEFDVFMDMVNRRLSMDMMLKLASSQRYRQFIFLTPQSMSSIPENNLIRILRLNDPDRTQTTLSFGQTQ</sequence>
<evidence type="ECO:0000256" key="13">
    <source>
        <dbReference type="ARBA" id="ARBA00064605"/>
    </source>
</evidence>
<feature type="coiled-coil region" evidence="15">
    <location>
        <begin position="227"/>
        <end position="254"/>
    </location>
</feature>
<evidence type="ECO:0000256" key="10">
    <source>
        <dbReference type="ARBA" id="ARBA00023204"/>
    </source>
</evidence>
<keyword evidence="10" id="KW-0234">DNA repair</keyword>
<dbReference type="AlphaFoldDB" id="A0AAY4BEM4"/>
<dbReference type="GO" id="GO:0005524">
    <property type="term" value="F:ATP binding"/>
    <property type="evidence" value="ECO:0007669"/>
    <property type="project" value="UniProtKB-KW"/>
</dbReference>
<reference evidence="17" key="2">
    <citation type="submission" date="2025-08" db="UniProtKB">
        <authorList>
            <consortium name="Ensembl"/>
        </authorList>
    </citation>
    <scope>IDENTIFICATION</scope>
</reference>
<dbReference type="GeneTree" id="ENSGT00550000074816"/>
<evidence type="ECO:0000259" key="16">
    <source>
        <dbReference type="Pfam" id="PF02463"/>
    </source>
</evidence>
<dbReference type="SUPFAM" id="SSF52540">
    <property type="entry name" value="P-loop containing nucleoside triphosphate hydrolases"/>
    <property type="match status" value="2"/>
</dbReference>
<dbReference type="GO" id="GO:0003697">
    <property type="term" value="F:single-stranded DNA binding"/>
    <property type="evidence" value="ECO:0007669"/>
    <property type="project" value="TreeGrafter"/>
</dbReference>
<evidence type="ECO:0000256" key="15">
    <source>
        <dbReference type="SAM" id="Coils"/>
    </source>
</evidence>
<evidence type="ECO:0000256" key="11">
    <source>
        <dbReference type="ARBA" id="ARBA00023242"/>
    </source>
</evidence>
<dbReference type="Ensembl" id="ENSDCDT00010020282.1">
    <property type="protein sequence ID" value="ENSDCDP00010019177.1"/>
    <property type="gene ID" value="ENSDCDG00010008030.1"/>
</dbReference>
<evidence type="ECO:0000313" key="17">
    <source>
        <dbReference type="Ensembl" id="ENSDCDP00010019177.1"/>
    </source>
</evidence>
<evidence type="ECO:0000256" key="8">
    <source>
        <dbReference type="ARBA" id="ARBA00023054"/>
    </source>
</evidence>
<evidence type="ECO:0000256" key="4">
    <source>
        <dbReference type="ARBA" id="ARBA00022454"/>
    </source>
</evidence>
<reference evidence="17" key="3">
    <citation type="submission" date="2025-09" db="UniProtKB">
        <authorList>
            <consortium name="Ensembl"/>
        </authorList>
    </citation>
    <scope>IDENTIFICATION</scope>
</reference>